<comment type="caution">
    <text evidence="9">The sequence shown here is derived from an EMBL/GenBank/DDBJ whole genome shotgun (WGS) entry which is preliminary data.</text>
</comment>
<evidence type="ECO:0000256" key="4">
    <source>
        <dbReference type="ARBA" id="ARBA00023172"/>
    </source>
</evidence>
<dbReference type="NCBIfam" id="TIGR00613">
    <property type="entry name" value="reco"/>
    <property type="match status" value="1"/>
</dbReference>
<evidence type="ECO:0000256" key="6">
    <source>
        <dbReference type="ARBA" id="ARBA00033409"/>
    </source>
</evidence>
<accession>A0A8J7PGU8</accession>
<evidence type="ECO:0000256" key="3">
    <source>
        <dbReference type="ARBA" id="ARBA00022763"/>
    </source>
</evidence>
<dbReference type="EMBL" id="JAFLCK010000004">
    <property type="protein sequence ID" value="MBN8659640.1"/>
    <property type="molecule type" value="Genomic_DNA"/>
</dbReference>
<evidence type="ECO:0000256" key="5">
    <source>
        <dbReference type="ARBA" id="ARBA00023204"/>
    </source>
</evidence>
<dbReference type="PANTHER" id="PTHR33991:SF1">
    <property type="entry name" value="DNA REPAIR PROTEIN RECO"/>
    <property type="match status" value="1"/>
</dbReference>
<organism evidence="9 10">
    <name type="scientific">Candidatus Obscuribacter phosphatis</name>
    <dbReference type="NCBI Taxonomy" id="1906157"/>
    <lineage>
        <taxon>Bacteria</taxon>
        <taxon>Bacillati</taxon>
        <taxon>Candidatus Melainabacteria</taxon>
        <taxon>Candidatus Obscuribacterales</taxon>
        <taxon>Candidatus Obscuribacteraceae</taxon>
        <taxon>Candidatus Obscuribacter</taxon>
    </lineage>
</organism>
<dbReference type="Pfam" id="PF02565">
    <property type="entry name" value="RecO_C"/>
    <property type="match status" value="1"/>
</dbReference>
<dbReference type="GO" id="GO:0006310">
    <property type="term" value="P:DNA recombination"/>
    <property type="evidence" value="ECO:0007669"/>
    <property type="project" value="UniProtKB-UniRule"/>
</dbReference>
<dbReference type="SUPFAM" id="SSF50249">
    <property type="entry name" value="Nucleic acid-binding proteins"/>
    <property type="match status" value="1"/>
</dbReference>
<dbReference type="InterPro" id="IPR022572">
    <property type="entry name" value="DNA_rep/recomb_RecO_N"/>
</dbReference>
<dbReference type="InterPro" id="IPR003717">
    <property type="entry name" value="RecO"/>
</dbReference>
<evidence type="ECO:0000313" key="10">
    <source>
        <dbReference type="Proteomes" id="UP000664277"/>
    </source>
</evidence>
<sequence length="293" mass="32521">MTSFTLNAVNIGTFPLGEADRIVVLFSAEKGLHRAVAKGARKPGSKMSGKSEPLNICKFLLAKGKSLDIITQCETLETFPGLRSNLERLTYALYFAELSQVFGADLGEDSQTYFERLSLAIAYMAESETLPILQCLEFEMSLLNMLGLLPELTFCVSCRNPLEERTISTFNFELGGVLCEACERRMRGQASRGFQVAENARSEAREGRLASVMITPMVWQQLVLARSIGTTGHDLTNLETEVRSVTSPQRFTRDDGDKQVHSRLTAAQRLLLGYIEYKSGRRMRSLDVLGAVS</sequence>
<keyword evidence="5 7" id="KW-0234">DNA repair</keyword>
<evidence type="ECO:0000256" key="7">
    <source>
        <dbReference type="HAMAP-Rule" id="MF_00201"/>
    </source>
</evidence>
<dbReference type="InterPro" id="IPR037278">
    <property type="entry name" value="ARFGAP/RecO"/>
</dbReference>
<proteinExistence type="inferred from homology"/>
<comment type="similarity">
    <text evidence="1 7">Belongs to the RecO family.</text>
</comment>
<dbReference type="Gene3D" id="2.40.50.140">
    <property type="entry name" value="Nucleic acid-binding proteins"/>
    <property type="match status" value="1"/>
</dbReference>
<dbReference type="Proteomes" id="UP000664277">
    <property type="component" value="Unassembled WGS sequence"/>
</dbReference>
<dbReference type="InterPro" id="IPR012340">
    <property type="entry name" value="NA-bd_OB-fold"/>
</dbReference>
<gene>
    <name evidence="7 9" type="primary">recO</name>
    <name evidence="9" type="ORF">J0M35_04710</name>
</gene>
<dbReference type="InterPro" id="IPR042242">
    <property type="entry name" value="RecO_C"/>
</dbReference>
<dbReference type="Pfam" id="PF11967">
    <property type="entry name" value="RecO_N"/>
    <property type="match status" value="1"/>
</dbReference>
<feature type="domain" description="DNA replication/recombination mediator RecO N-terminal" evidence="8">
    <location>
        <begin position="1"/>
        <end position="79"/>
    </location>
</feature>
<keyword evidence="4 7" id="KW-0233">DNA recombination</keyword>
<dbReference type="HAMAP" id="MF_00201">
    <property type="entry name" value="RecO"/>
    <property type="match status" value="1"/>
</dbReference>
<dbReference type="AlphaFoldDB" id="A0A8J7PGU8"/>
<dbReference type="Gene3D" id="1.20.1440.120">
    <property type="entry name" value="Recombination protein O, C-terminal domain"/>
    <property type="match status" value="1"/>
</dbReference>
<evidence type="ECO:0000256" key="2">
    <source>
        <dbReference type="ARBA" id="ARBA00021310"/>
    </source>
</evidence>
<reference evidence="9" key="1">
    <citation type="submission" date="2021-02" db="EMBL/GenBank/DDBJ databases">
        <title>Genome-Resolved Metagenomics of a Microbial Community Performing Photosynthetic Biological Nutrient Removal.</title>
        <authorList>
            <person name="Mcdaniel E.A."/>
        </authorList>
    </citation>
    <scope>NUCLEOTIDE SEQUENCE</scope>
    <source>
        <strain evidence="9">UWPOB_OBS1</strain>
    </source>
</reference>
<evidence type="ECO:0000313" key="9">
    <source>
        <dbReference type="EMBL" id="MBN8659640.1"/>
    </source>
</evidence>
<keyword evidence="3 7" id="KW-0227">DNA damage</keyword>
<dbReference type="SUPFAM" id="SSF57863">
    <property type="entry name" value="ArfGap/RecO-like zinc finger"/>
    <property type="match status" value="1"/>
</dbReference>
<name>A0A8J7PGU8_9BACT</name>
<dbReference type="PANTHER" id="PTHR33991">
    <property type="entry name" value="DNA REPAIR PROTEIN RECO"/>
    <property type="match status" value="1"/>
</dbReference>
<evidence type="ECO:0000259" key="8">
    <source>
        <dbReference type="Pfam" id="PF11967"/>
    </source>
</evidence>
<protein>
    <recommendedName>
        <fullName evidence="2 7">DNA repair protein RecO</fullName>
    </recommendedName>
    <alternativeName>
        <fullName evidence="6 7">Recombination protein O</fullName>
    </alternativeName>
</protein>
<dbReference type="GO" id="GO:0043590">
    <property type="term" value="C:bacterial nucleoid"/>
    <property type="evidence" value="ECO:0007669"/>
    <property type="project" value="TreeGrafter"/>
</dbReference>
<comment type="function">
    <text evidence="7">Involved in DNA repair and RecF pathway recombination.</text>
</comment>
<evidence type="ECO:0000256" key="1">
    <source>
        <dbReference type="ARBA" id="ARBA00007452"/>
    </source>
</evidence>
<dbReference type="GO" id="GO:0006302">
    <property type="term" value="P:double-strand break repair"/>
    <property type="evidence" value="ECO:0007669"/>
    <property type="project" value="TreeGrafter"/>
</dbReference>